<organism evidence="1 2">
    <name type="scientific">Panagrolaimus sp. PS1159</name>
    <dbReference type="NCBI Taxonomy" id="55785"/>
    <lineage>
        <taxon>Eukaryota</taxon>
        <taxon>Metazoa</taxon>
        <taxon>Ecdysozoa</taxon>
        <taxon>Nematoda</taxon>
        <taxon>Chromadorea</taxon>
        <taxon>Rhabditida</taxon>
        <taxon>Tylenchina</taxon>
        <taxon>Panagrolaimomorpha</taxon>
        <taxon>Panagrolaimoidea</taxon>
        <taxon>Panagrolaimidae</taxon>
        <taxon>Panagrolaimus</taxon>
    </lineage>
</organism>
<protein>
    <submittedName>
        <fullName evidence="2">Uncharacterized protein</fullName>
    </submittedName>
</protein>
<dbReference type="Proteomes" id="UP000887580">
    <property type="component" value="Unplaced"/>
</dbReference>
<evidence type="ECO:0000313" key="2">
    <source>
        <dbReference type="WBParaSite" id="PS1159_v2.g10313.t1"/>
    </source>
</evidence>
<name>A0AC35EV56_9BILA</name>
<reference evidence="2" key="1">
    <citation type="submission" date="2022-11" db="UniProtKB">
        <authorList>
            <consortium name="WormBaseParasite"/>
        </authorList>
    </citation>
    <scope>IDENTIFICATION</scope>
</reference>
<proteinExistence type="predicted"/>
<accession>A0AC35EV56</accession>
<sequence>RTSDVNFGDSKIPRPSPSISRSGSRQNLSNNSRPPSRMSDESEERPPSRIPSIRAPKGTPRFTTSGSGAGTSSSSRTSPHPY</sequence>
<dbReference type="WBParaSite" id="PS1159_v2.g10313.t1">
    <property type="protein sequence ID" value="PS1159_v2.g10313.t1"/>
    <property type="gene ID" value="PS1159_v2.g10313"/>
</dbReference>
<evidence type="ECO:0000313" key="1">
    <source>
        <dbReference type="Proteomes" id="UP000887580"/>
    </source>
</evidence>